<dbReference type="Gene3D" id="3.30.1330.60">
    <property type="entry name" value="OmpA-like domain"/>
    <property type="match status" value="1"/>
</dbReference>
<accession>A0A6L5HVJ7</accession>
<evidence type="ECO:0000313" key="10">
    <source>
        <dbReference type="Proteomes" id="UP000441404"/>
    </source>
</evidence>
<reference evidence="10 11" key="1">
    <citation type="submission" date="2019-10" db="EMBL/GenBank/DDBJ databases">
        <title>Evaluation of single-gene subtyping targets for Pseudomonas.</title>
        <authorList>
            <person name="Reichler S.J."/>
            <person name="Orsi R.H."/>
            <person name="Wiedmann M."/>
            <person name="Martin N.H."/>
            <person name="Murphy S.I."/>
        </authorList>
    </citation>
    <scope>NUCLEOTIDE SEQUENCE [LARGE SCALE GENOMIC DNA]</scope>
    <source>
        <strain evidence="9 11">FSL R10-1637</strain>
        <strain evidence="8 12">FSL R10-3254</strain>
        <strain evidence="7 10">FSL R10-3257</strain>
    </source>
</reference>
<dbReference type="CDD" id="cd07185">
    <property type="entry name" value="OmpA_C-like"/>
    <property type="match status" value="1"/>
</dbReference>
<organism evidence="9 11">
    <name type="scientific">Pseudomonas helleri</name>
    <dbReference type="NCBI Taxonomy" id="1608996"/>
    <lineage>
        <taxon>Bacteria</taxon>
        <taxon>Pseudomonadati</taxon>
        <taxon>Pseudomonadota</taxon>
        <taxon>Gammaproteobacteria</taxon>
        <taxon>Pseudomonadales</taxon>
        <taxon>Pseudomonadaceae</taxon>
        <taxon>Pseudomonas</taxon>
    </lineage>
</organism>
<dbReference type="Pfam" id="PF14346">
    <property type="entry name" value="DUF4398"/>
    <property type="match status" value="1"/>
</dbReference>
<keyword evidence="4" id="KW-0175">Coiled coil</keyword>
<dbReference type="RefSeq" id="WP_153327312.1">
    <property type="nucleotide sequence ID" value="NZ_WIVU01000020.1"/>
</dbReference>
<evidence type="ECO:0000259" key="6">
    <source>
        <dbReference type="PROSITE" id="PS51123"/>
    </source>
</evidence>
<keyword evidence="2 3" id="KW-0472">Membrane</keyword>
<evidence type="ECO:0000256" key="2">
    <source>
        <dbReference type="ARBA" id="ARBA00023136"/>
    </source>
</evidence>
<dbReference type="EMBL" id="WIWJ01000023">
    <property type="protein sequence ID" value="MQT47876.1"/>
    <property type="molecule type" value="Genomic_DNA"/>
</dbReference>
<dbReference type="InterPro" id="IPR036737">
    <property type="entry name" value="OmpA-like_sf"/>
</dbReference>
<protein>
    <submittedName>
        <fullName evidence="9">OmpA family protein</fullName>
    </submittedName>
</protein>
<dbReference type="InterPro" id="IPR050330">
    <property type="entry name" value="Bact_OuterMem_StrucFunc"/>
</dbReference>
<evidence type="ECO:0000313" key="7">
    <source>
        <dbReference type="EMBL" id="MQT47876.1"/>
    </source>
</evidence>
<dbReference type="PRINTS" id="PR01023">
    <property type="entry name" value="NAFLGMOTY"/>
</dbReference>
<dbReference type="PANTHER" id="PTHR30329">
    <property type="entry name" value="STATOR ELEMENT OF FLAGELLAR MOTOR COMPLEX"/>
    <property type="match status" value="1"/>
</dbReference>
<evidence type="ECO:0000313" key="11">
    <source>
        <dbReference type="Proteomes" id="UP000478064"/>
    </source>
</evidence>
<dbReference type="Proteomes" id="UP000478064">
    <property type="component" value="Unassembled WGS sequence"/>
</dbReference>
<dbReference type="PROSITE" id="PS51123">
    <property type="entry name" value="OMPA_2"/>
    <property type="match status" value="1"/>
</dbReference>
<feature type="chain" id="PRO_5033552597" evidence="5">
    <location>
        <begin position="25"/>
        <end position="257"/>
    </location>
</feature>
<dbReference type="Proteomes" id="UP000489190">
    <property type="component" value="Unassembled WGS sequence"/>
</dbReference>
<feature type="signal peptide" evidence="5">
    <location>
        <begin position="1"/>
        <end position="24"/>
    </location>
</feature>
<feature type="domain" description="OmpA-like" evidence="6">
    <location>
        <begin position="134"/>
        <end position="251"/>
    </location>
</feature>
<keyword evidence="5" id="KW-0732">Signal</keyword>
<dbReference type="EMBL" id="WIWI01000013">
    <property type="protein sequence ID" value="MQT88755.1"/>
    <property type="molecule type" value="Genomic_DNA"/>
</dbReference>
<dbReference type="AlphaFoldDB" id="A0A6L5HVJ7"/>
<feature type="coiled-coil region" evidence="4">
    <location>
        <begin position="96"/>
        <end position="135"/>
    </location>
</feature>
<evidence type="ECO:0000313" key="12">
    <source>
        <dbReference type="Proteomes" id="UP000489190"/>
    </source>
</evidence>
<dbReference type="PROSITE" id="PS51257">
    <property type="entry name" value="PROKAR_LIPOPROTEIN"/>
    <property type="match status" value="1"/>
</dbReference>
<dbReference type="Proteomes" id="UP000441404">
    <property type="component" value="Unassembled WGS sequence"/>
</dbReference>
<comment type="subcellular location">
    <subcellularLocation>
        <location evidence="1">Cell outer membrane</location>
    </subcellularLocation>
</comment>
<evidence type="ECO:0000313" key="8">
    <source>
        <dbReference type="EMBL" id="MQT88755.1"/>
    </source>
</evidence>
<evidence type="ECO:0000256" key="3">
    <source>
        <dbReference type="PROSITE-ProRule" id="PRU00473"/>
    </source>
</evidence>
<evidence type="ECO:0000256" key="4">
    <source>
        <dbReference type="SAM" id="Coils"/>
    </source>
</evidence>
<dbReference type="SUPFAM" id="SSF103088">
    <property type="entry name" value="OmpA-like"/>
    <property type="match status" value="1"/>
</dbReference>
<dbReference type="EMBL" id="WIVU01000020">
    <property type="protein sequence ID" value="MQU06431.1"/>
    <property type="molecule type" value="Genomic_DNA"/>
</dbReference>
<dbReference type="InterPro" id="IPR006665">
    <property type="entry name" value="OmpA-like"/>
</dbReference>
<comment type="caution">
    <text evidence="9">The sequence shown here is derived from an EMBL/GenBank/DDBJ whole genome shotgun (WGS) entry which is preliminary data.</text>
</comment>
<dbReference type="PANTHER" id="PTHR30329:SF20">
    <property type="entry name" value="EXPORTED PROTEIN"/>
    <property type="match status" value="1"/>
</dbReference>
<dbReference type="PRINTS" id="PR01021">
    <property type="entry name" value="OMPADOMAIN"/>
</dbReference>
<evidence type="ECO:0000313" key="9">
    <source>
        <dbReference type="EMBL" id="MQU06431.1"/>
    </source>
</evidence>
<dbReference type="GO" id="GO:0009279">
    <property type="term" value="C:cell outer membrane"/>
    <property type="evidence" value="ECO:0007669"/>
    <property type="project" value="UniProtKB-SubCell"/>
</dbReference>
<evidence type="ECO:0000256" key="1">
    <source>
        <dbReference type="ARBA" id="ARBA00004442"/>
    </source>
</evidence>
<evidence type="ECO:0000256" key="5">
    <source>
        <dbReference type="SAM" id="SignalP"/>
    </source>
</evidence>
<sequence length="257" mass="28137">MRTHLALPACFALSLVLTGCASNAVNPNLEQARQDVSNLQNHPQARQLAAIETEDAAKYLNRVEQAVKDGAKDPEIDHMAYLAEQRVALALQTIELRATEKELEGVSAKRAQTRLEAREAQIRQLEEKLNAKQTDRGSVVTFGNVLFDLSKADLMPAAMSDIRNLAKFLQDNPQRKVMIEGFTDSTGADAFNLQLSQARADSVRHALVREGVSPGRIETVGLGKAHPVADNNTPASRAMNRRVEVTVSHDAQNVPAR</sequence>
<proteinExistence type="predicted"/>
<name>A0A6L5HVJ7_9PSED</name>
<gene>
    <name evidence="9" type="ORF">GHO27_12085</name>
    <name evidence="8" type="ORF">GHO39_06305</name>
    <name evidence="7" type="ORF">GHO40_14260</name>
</gene>
<dbReference type="Pfam" id="PF00691">
    <property type="entry name" value="OmpA"/>
    <property type="match status" value="1"/>
</dbReference>
<dbReference type="InterPro" id="IPR025511">
    <property type="entry name" value="DUF4398"/>
</dbReference>
<dbReference type="InterPro" id="IPR006664">
    <property type="entry name" value="OMP_bac"/>
</dbReference>